<keyword evidence="2" id="KW-1185">Reference proteome</keyword>
<accession>A0A6H5HPR5</accession>
<reference evidence="1 2" key="1">
    <citation type="submission" date="2020-02" db="EMBL/GenBank/DDBJ databases">
        <authorList>
            <person name="Ferguson B K."/>
        </authorList>
    </citation>
    <scope>NUCLEOTIDE SEQUENCE [LARGE SCALE GENOMIC DNA]</scope>
</reference>
<evidence type="ECO:0000313" key="2">
    <source>
        <dbReference type="Proteomes" id="UP000479000"/>
    </source>
</evidence>
<organism evidence="1 2">
    <name type="scientific">Nesidiocoris tenuis</name>
    <dbReference type="NCBI Taxonomy" id="355587"/>
    <lineage>
        <taxon>Eukaryota</taxon>
        <taxon>Metazoa</taxon>
        <taxon>Ecdysozoa</taxon>
        <taxon>Arthropoda</taxon>
        <taxon>Hexapoda</taxon>
        <taxon>Insecta</taxon>
        <taxon>Pterygota</taxon>
        <taxon>Neoptera</taxon>
        <taxon>Paraneoptera</taxon>
        <taxon>Hemiptera</taxon>
        <taxon>Heteroptera</taxon>
        <taxon>Panheteroptera</taxon>
        <taxon>Cimicomorpha</taxon>
        <taxon>Miridae</taxon>
        <taxon>Dicyphina</taxon>
        <taxon>Nesidiocoris</taxon>
    </lineage>
</organism>
<gene>
    <name evidence="1" type="ORF">NTEN_LOCUS22768</name>
</gene>
<dbReference type="EMBL" id="CADCXU010033698">
    <property type="protein sequence ID" value="CAB0019056.1"/>
    <property type="molecule type" value="Genomic_DNA"/>
</dbReference>
<protein>
    <submittedName>
        <fullName evidence="1">Uncharacterized protein</fullName>
    </submittedName>
</protein>
<proteinExistence type="predicted"/>
<name>A0A6H5HPR5_9HEMI</name>
<dbReference type="AlphaFoldDB" id="A0A6H5HPR5"/>
<evidence type="ECO:0000313" key="1">
    <source>
        <dbReference type="EMBL" id="CAB0019056.1"/>
    </source>
</evidence>
<dbReference type="Proteomes" id="UP000479000">
    <property type="component" value="Unassembled WGS sequence"/>
</dbReference>
<sequence length="138" mass="15230">MVSPTDQSYFHGTDSNSCMVLTFGNSNSSTTDLMKHMLIPVLKLIFTLKLKLELKVNLKLKAQKKEGDETPFRISRSLISLSGAIFLFFLPAVQHSHGSLSAGIVRLCPPGRVDLGGGDHTWTAKMEELWEEKSPPEG</sequence>